<feature type="signal peptide" evidence="9">
    <location>
        <begin position="1"/>
        <end position="17"/>
    </location>
</feature>
<sequence length="389" mass="42735">MRKITVAILVLVLAVNAQIDILSLFGNNTIRVPLLARNQRAISNPAPYHPYLKYGVHAPNPASVPLHDFMNAQYFGVISLGSPAQSFEVIFDTGSSNLWVPSTYCQDCNHAKYDHSKSTTYQKNGSEFAIRYGSGSLSGFVSTDVLTWGGLKVKDVQFAEATEEPGETFRRGKFDGILGMAFRSISVDDLDPPFQRTMEQGLLPQNMFSFYLPSRTGSSGELVLGGYDKSHFTGDITWVPVSSETYWEVKVDSIGIEGRKSACNTVIIDTGTSLIAGPKDEIDQMANKMGAFASPLGGIYVISCGQAKSLPDFTIDMGGRKFVLSGPQYVMKVKVFGFPVCILGMVGLDIPAPRGPLWILGDTFIREYYSIFDVEKERVGFADVRHKLR</sequence>
<dbReference type="GO" id="GO:0004190">
    <property type="term" value="F:aspartic-type endopeptidase activity"/>
    <property type="evidence" value="ECO:0007669"/>
    <property type="project" value="UniProtKB-KW"/>
</dbReference>
<dbReference type="InterPro" id="IPR001461">
    <property type="entry name" value="Aspartic_peptidase_A1"/>
</dbReference>
<feature type="chain" id="PRO_5005223135" description="Peptidase A1 domain-containing protein" evidence="9">
    <location>
        <begin position="18"/>
        <end position="389"/>
    </location>
</feature>
<dbReference type="PROSITE" id="PS00141">
    <property type="entry name" value="ASP_PROTEASE"/>
    <property type="match status" value="2"/>
</dbReference>
<keyword evidence="5" id="KW-1015">Disulfide bond</keyword>
<dbReference type="InterPro" id="IPR021109">
    <property type="entry name" value="Peptidase_aspartic_dom_sf"/>
</dbReference>
<evidence type="ECO:0000256" key="8">
    <source>
        <dbReference type="RuleBase" id="RU000454"/>
    </source>
</evidence>
<dbReference type="FunFam" id="2.40.70.10:FF:000002">
    <property type="entry name" value="Vacuolar aspartic proteinase"/>
    <property type="match status" value="1"/>
</dbReference>
<dbReference type="InterPro" id="IPR033121">
    <property type="entry name" value="PEPTIDASE_A1"/>
</dbReference>
<dbReference type="SUPFAM" id="SSF50630">
    <property type="entry name" value="Acid proteases"/>
    <property type="match status" value="1"/>
</dbReference>
<evidence type="ECO:0000256" key="2">
    <source>
        <dbReference type="ARBA" id="ARBA00022670"/>
    </source>
</evidence>
<feature type="domain" description="Peptidase A1" evidence="10">
    <location>
        <begin position="74"/>
        <end position="382"/>
    </location>
</feature>
<organism evidence="11">
    <name type="scientific">Spongospora subterranea</name>
    <dbReference type="NCBI Taxonomy" id="70186"/>
    <lineage>
        <taxon>Eukaryota</taxon>
        <taxon>Sar</taxon>
        <taxon>Rhizaria</taxon>
        <taxon>Endomyxa</taxon>
        <taxon>Phytomyxea</taxon>
        <taxon>Plasmodiophorida</taxon>
        <taxon>Plasmodiophoridae</taxon>
        <taxon>Spongospora</taxon>
    </lineage>
</organism>
<proteinExistence type="inferred from homology"/>
<dbReference type="GO" id="GO:0006508">
    <property type="term" value="P:proteolysis"/>
    <property type="evidence" value="ECO:0007669"/>
    <property type="project" value="UniProtKB-KW"/>
</dbReference>
<evidence type="ECO:0000313" key="11">
    <source>
        <dbReference type="EMBL" id="CRZ10877.1"/>
    </source>
</evidence>
<feature type="active site" evidence="7">
    <location>
        <position position="92"/>
    </location>
</feature>
<keyword evidence="6" id="KW-0325">Glycoprotein</keyword>
<protein>
    <recommendedName>
        <fullName evidence="10">Peptidase A1 domain-containing protein</fullName>
    </recommendedName>
</protein>
<evidence type="ECO:0000256" key="4">
    <source>
        <dbReference type="ARBA" id="ARBA00022801"/>
    </source>
</evidence>
<dbReference type="FunFam" id="2.40.70.10:FF:000149">
    <property type="entry name" value="Uncharacterized protein"/>
    <property type="match status" value="1"/>
</dbReference>
<dbReference type="InterPro" id="IPR001969">
    <property type="entry name" value="Aspartic_peptidase_AS"/>
</dbReference>
<accession>A0A0H5RB82</accession>
<evidence type="ECO:0000256" key="7">
    <source>
        <dbReference type="PIRSR" id="PIRSR601461-1"/>
    </source>
</evidence>
<keyword evidence="2 8" id="KW-0645">Protease</keyword>
<evidence type="ECO:0000256" key="1">
    <source>
        <dbReference type="ARBA" id="ARBA00007447"/>
    </source>
</evidence>
<keyword evidence="9" id="KW-0732">Signal</keyword>
<evidence type="ECO:0000256" key="9">
    <source>
        <dbReference type="SAM" id="SignalP"/>
    </source>
</evidence>
<comment type="similarity">
    <text evidence="1 8">Belongs to the peptidase A1 family.</text>
</comment>
<evidence type="ECO:0000256" key="5">
    <source>
        <dbReference type="ARBA" id="ARBA00023157"/>
    </source>
</evidence>
<dbReference type="EMBL" id="HACM01010435">
    <property type="protein sequence ID" value="CRZ10877.1"/>
    <property type="molecule type" value="Transcribed_RNA"/>
</dbReference>
<evidence type="ECO:0000256" key="6">
    <source>
        <dbReference type="ARBA" id="ARBA00023180"/>
    </source>
</evidence>
<name>A0A0H5RB82_9EUKA</name>
<reference evidence="11" key="1">
    <citation type="submission" date="2015-04" db="EMBL/GenBank/DDBJ databases">
        <title>The genome sequence of the plant pathogenic Rhizarian Plasmodiophora brassicae reveals insights in its biotrophic life cycle and the origin of chitin synthesis.</title>
        <authorList>
            <person name="Schwelm A."/>
            <person name="Fogelqvist J."/>
            <person name="Knaust A."/>
            <person name="Julke S."/>
            <person name="Lilja T."/>
            <person name="Dhandapani V."/>
            <person name="Bonilla-Rosso G."/>
            <person name="Karlsson M."/>
            <person name="Shevchenko A."/>
            <person name="Choi S.R."/>
            <person name="Kim H.G."/>
            <person name="Park J.Y."/>
            <person name="Lim Y.P."/>
            <person name="Ludwig-Muller J."/>
            <person name="Dixelius C."/>
        </authorList>
    </citation>
    <scope>NUCLEOTIDE SEQUENCE</scope>
    <source>
        <tissue evidence="11">Potato root galls</tissue>
    </source>
</reference>
<keyword evidence="3 8" id="KW-0064">Aspartyl protease</keyword>
<dbReference type="PRINTS" id="PR00792">
    <property type="entry name" value="PEPSIN"/>
</dbReference>
<dbReference type="Gene3D" id="2.40.70.10">
    <property type="entry name" value="Acid Proteases"/>
    <property type="match status" value="2"/>
</dbReference>
<evidence type="ECO:0000259" key="10">
    <source>
        <dbReference type="PROSITE" id="PS51767"/>
    </source>
</evidence>
<keyword evidence="4 8" id="KW-0378">Hydrolase</keyword>
<feature type="active site" evidence="7">
    <location>
        <position position="269"/>
    </location>
</feature>
<evidence type="ECO:0000256" key="3">
    <source>
        <dbReference type="ARBA" id="ARBA00022750"/>
    </source>
</evidence>
<dbReference type="Pfam" id="PF00026">
    <property type="entry name" value="Asp"/>
    <property type="match status" value="1"/>
</dbReference>
<dbReference type="AlphaFoldDB" id="A0A0H5RB82"/>
<dbReference type="PROSITE" id="PS51767">
    <property type="entry name" value="PEPTIDASE_A1"/>
    <property type="match status" value="1"/>
</dbReference>
<dbReference type="PANTHER" id="PTHR47966:SF51">
    <property type="entry name" value="BETA-SITE APP-CLEAVING ENZYME, ISOFORM A-RELATED"/>
    <property type="match status" value="1"/>
</dbReference>
<dbReference type="PANTHER" id="PTHR47966">
    <property type="entry name" value="BETA-SITE APP-CLEAVING ENZYME, ISOFORM A-RELATED"/>
    <property type="match status" value="1"/>
</dbReference>